<reference evidence="2" key="1">
    <citation type="submission" date="2016-10" db="EMBL/GenBank/DDBJ databases">
        <authorList>
            <person name="Varghese N."/>
            <person name="Submissions S."/>
        </authorList>
    </citation>
    <scope>NUCLEOTIDE SEQUENCE [LARGE SCALE GENOMIC DNA]</scope>
    <source>
        <strain evidence="2">DSM 17934</strain>
    </source>
</reference>
<dbReference type="EMBL" id="FNYA01000001">
    <property type="protein sequence ID" value="SEI44222.1"/>
    <property type="molecule type" value="Genomic_DNA"/>
</dbReference>
<dbReference type="AlphaFoldDB" id="A0A1H6QZ43"/>
<evidence type="ECO:0000313" key="2">
    <source>
        <dbReference type="Proteomes" id="UP000199702"/>
    </source>
</evidence>
<dbReference type="RefSeq" id="WP_091307649.1">
    <property type="nucleotide sequence ID" value="NZ_CBCSJU010000001.1"/>
</dbReference>
<accession>A0A1H6QZ43</accession>
<evidence type="ECO:0000313" key="1">
    <source>
        <dbReference type="EMBL" id="SEI44222.1"/>
    </source>
</evidence>
<name>A0A1H6QZ43_9FLAO</name>
<gene>
    <name evidence="1" type="ORF">SAMN05660918_0597</name>
</gene>
<dbReference type="STRING" id="402734.SAMN05660918_0597"/>
<protein>
    <submittedName>
        <fullName evidence="1">Uncharacterized protein</fullName>
    </submittedName>
</protein>
<dbReference type="Proteomes" id="UP000199702">
    <property type="component" value="Unassembled WGS sequence"/>
</dbReference>
<organism evidence="1 2">
    <name type="scientific">Flavobacterium terrigena</name>
    <dbReference type="NCBI Taxonomy" id="402734"/>
    <lineage>
        <taxon>Bacteria</taxon>
        <taxon>Pseudomonadati</taxon>
        <taxon>Bacteroidota</taxon>
        <taxon>Flavobacteriia</taxon>
        <taxon>Flavobacteriales</taxon>
        <taxon>Flavobacteriaceae</taxon>
        <taxon>Flavobacterium</taxon>
    </lineage>
</organism>
<sequence length="224" mass="26796">MKKIFLLFLLFSTCSFSQKKDYNFHFDYFTKVSSKIYGDGISEDCYFFKNSKDSTYSLQLRYSKTDTIAQIYIEGIKDIIKFTIDFKYEKISDLDKLKDPILYEIVIPAFNSKRYKNFHEEMEYEIDSINDQVLVHITQYKNKKKNKIINEHYYYFSKKDNIEPVEMPILKNNLISKYKLDILVNYNFEKQLCLVDGKLSSEFTIQKIEKISSNLNFTVIKTIR</sequence>
<keyword evidence="2" id="KW-1185">Reference proteome</keyword>
<proteinExistence type="predicted"/>